<dbReference type="GO" id="GO:0046872">
    <property type="term" value="F:metal ion binding"/>
    <property type="evidence" value="ECO:0007669"/>
    <property type="project" value="UniProtKB-KW"/>
</dbReference>
<dbReference type="InterPro" id="IPR014001">
    <property type="entry name" value="Helicase_ATP-bd"/>
</dbReference>
<dbReference type="GO" id="GO:0004519">
    <property type="term" value="F:endonuclease activity"/>
    <property type="evidence" value="ECO:0007669"/>
    <property type="project" value="UniProtKB-KW"/>
</dbReference>
<keyword evidence="7" id="KW-0347">Helicase</keyword>
<feature type="domain" description="Helicase ATP-binding" evidence="12">
    <location>
        <begin position="12"/>
        <end position="214"/>
    </location>
</feature>
<dbReference type="GO" id="GO:0003724">
    <property type="term" value="F:RNA helicase activity"/>
    <property type="evidence" value="ECO:0007669"/>
    <property type="project" value="TreeGrafter"/>
</dbReference>
<dbReference type="GO" id="GO:0005524">
    <property type="term" value="F:ATP binding"/>
    <property type="evidence" value="ECO:0007669"/>
    <property type="project" value="UniProtKB-KW"/>
</dbReference>
<dbReference type="Gene3D" id="3.40.50.300">
    <property type="entry name" value="P-loop containing nucleotide triphosphate hydrolases"/>
    <property type="match status" value="2"/>
</dbReference>
<comment type="similarity">
    <text evidence="10">Belongs to the DEAD box helicase family.</text>
</comment>
<proteinExistence type="inferred from homology"/>
<reference evidence="14 15" key="1">
    <citation type="submission" date="2019-01" db="EMBL/GenBank/DDBJ databases">
        <title>Draft genome sequence of Dictyobacter sp. Uno17.</title>
        <authorList>
            <person name="Wang C.M."/>
            <person name="Zheng Y."/>
            <person name="Sakai Y."/>
            <person name="Abe K."/>
            <person name="Yokota A."/>
            <person name="Yabe S."/>
        </authorList>
    </citation>
    <scope>NUCLEOTIDE SEQUENCE [LARGE SCALE GENOMIC DNA]</scope>
    <source>
        <strain evidence="14 15">Uno17</strain>
    </source>
</reference>
<dbReference type="GO" id="GO:0005829">
    <property type="term" value="C:cytosol"/>
    <property type="evidence" value="ECO:0007669"/>
    <property type="project" value="TreeGrafter"/>
</dbReference>
<dbReference type="InterPro" id="IPR001650">
    <property type="entry name" value="Helicase_C-like"/>
</dbReference>
<dbReference type="SMART" id="SM00487">
    <property type="entry name" value="DEXDc"/>
    <property type="match status" value="1"/>
</dbReference>
<evidence type="ECO:0000259" key="12">
    <source>
        <dbReference type="PROSITE" id="PS51192"/>
    </source>
</evidence>
<dbReference type="EMBL" id="BIXY01000101">
    <property type="protein sequence ID" value="GCF11249.1"/>
    <property type="molecule type" value="Genomic_DNA"/>
</dbReference>
<dbReference type="Proteomes" id="UP000322530">
    <property type="component" value="Unassembled WGS sequence"/>
</dbReference>
<protein>
    <submittedName>
        <fullName evidence="14">CRISPR-associated helicase/endonuclease Cas3</fullName>
    </submittedName>
</protein>
<dbReference type="SUPFAM" id="SSF52540">
    <property type="entry name" value="P-loop containing nucleoside triphosphate hydrolases"/>
    <property type="match status" value="1"/>
</dbReference>
<dbReference type="Gene3D" id="1.10.3210.30">
    <property type="match status" value="1"/>
</dbReference>
<dbReference type="InterPro" id="IPR050079">
    <property type="entry name" value="DEAD_box_RNA_helicase"/>
</dbReference>
<evidence type="ECO:0000256" key="5">
    <source>
        <dbReference type="ARBA" id="ARBA00022741"/>
    </source>
</evidence>
<evidence type="ECO:0000256" key="1">
    <source>
        <dbReference type="ARBA" id="ARBA00006847"/>
    </source>
</evidence>
<keyword evidence="5" id="KW-0547">Nucleotide-binding</keyword>
<dbReference type="GO" id="GO:0003676">
    <property type="term" value="F:nucleic acid binding"/>
    <property type="evidence" value="ECO:0007669"/>
    <property type="project" value="InterPro"/>
</dbReference>
<evidence type="ECO:0000313" key="14">
    <source>
        <dbReference type="EMBL" id="GCF11249.1"/>
    </source>
</evidence>
<keyword evidence="14" id="KW-0255">Endonuclease</keyword>
<dbReference type="InterPro" id="IPR011545">
    <property type="entry name" value="DEAD/DEAH_box_helicase_dom"/>
</dbReference>
<evidence type="ECO:0000256" key="4">
    <source>
        <dbReference type="ARBA" id="ARBA00022723"/>
    </source>
</evidence>
<keyword evidence="3" id="KW-0540">Nuclease</keyword>
<evidence type="ECO:0000256" key="2">
    <source>
        <dbReference type="ARBA" id="ARBA00009046"/>
    </source>
</evidence>
<evidence type="ECO:0000256" key="11">
    <source>
        <dbReference type="SAM" id="MobiDB-lite"/>
    </source>
</evidence>
<evidence type="ECO:0000256" key="7">
    <source>
        <dbReference type="ARBA" id="ARBA00022806"/>
    </source>
</evidence>
<comment type="caution">
    <text evidence="14">The sequence shown here is derived from an EMBL/GenBank/DDBJ whole genome shotgun (WGS) entry which is preliminary data.</text>
</comment>
<dbReference type="NCBIfam" id="TIGR01587">
    <property type="entry name" value="cas3_core"/>
    <property type="match status" value="1"/>
</dbReference>
<evidence type="ECO:0000313" key="15">
    <source>
        <dbReference type="Proteomes" id="UP000322530"/>
    </source>
</evidence>
<dbReference type="InterPro" id="IPR027417">
    <property type="entry name" value="P-loop_NTPase"/>
</dbReference>
<dbReference type="InterPro" id="IPR054712">
    <property type="entry name" value="Cas3-like_dom"/>
</dbReference>
<name>A0A5A5TJQ2_9CHLR</name>
<dbReference type="GO" id="GO:0016787">
    <property type="term" value="F:hydrolase activity"/>
    <property type="evidence" value="ECO:0007669"/>
    <property type="project" value="UniProtKB-KW"/>
</dbReference>
<keyword evidence="9" id="KW-0051">Antiviral defense</keyword>
<feature type="region of interest" description="Disordered" evidence="11">
    <location>
        <begin position="586"/>
        <end position="613"/>
    </location>
</feature>
<evidence type="ECO:0000256" key="3">
    <source>
        <dbReference type="ARBA" id="ARBA00022722"/>
    </source>
</evidence>
<keyword evidence="8" id="KW-0067">ATP-binding</keyword>
<dbReference type="PANTHER" id="PTHR47959">
    <property type="entry name" value="ATP-DEPENDENT RNA HELICASE RHLE-RELATED"/>
    <property type="match status" value="1"/>
</dbReference>
<evidence type="ECO:0000256" key="10">
    <source>
        <dbReference type="ARBA" id="ARBA00038437"/>
    </source>
</evidence>
<dbReference type="SMART" id="SM00490">
    <property type="entry name" value="HELICc"/>
    <property type="match status" value="1"/>
</dbReference>
<sequence>MFELYPYQERVLDKLMQKKNVILVTPTGSGKTDASIIPFFQNRLFCDQCLPYKALYVVPMRVLATQFQTSCQKLLDEDIAPEYFAKLTARYQHFGRELLSIQTGDSPLDPCFESMITACTIDQLLASALGMPYGVSARQANINVAAVSSSYLIIDEPHLYPLAQDGRSYQGALTTCLEMLRLLKGVNRFILMSATMSRPLVEKLAQMLDAEVITASAEELVALNKERQRAFIRATAPLDAQAVLTHHDRCTLAVCNTVQRAQELYLHLDALLKHDGRDIELKLLHSRFTDADRKQQGEDLQRLLGKEQWINGEYQGEKDVIVIATQVVEVGLDISVQVLHTELAPANSIVQRAGRCARFEQQHGQVRIYPLGEDEQGQPVSPLPYPAELCRTTWDALAAYDQQVVGFAQEQEIINQVHSTADLDLLARYEAHRDELQDTITTRLQDLTRNQSTAANLIRDVTQIQIILHDEPEEITTEPWRYESFGVHPGQLQGKHWQRLKNYQAELGLDWLCKKPILKATAQPDDEEDNRAVNTYTWDHVTNPEEVVGALMIALPGQLATYHPALGLVFLDGRLPLSESWRQQLQEHPYQSSKRERSDDAVHKKPTRQQNYEQHIGGLADAYHYVLYDELSYSMSSLEERMYLKPGSIDHAIQLAIATHDLGKLDRRWQRWARAWQRLRYEKGQWSTPYHEPASSFFFAKTNYLSGSSKERDWQQELSQQGIKRPHHACEGVAVSRRFLRHSLGILNGKDPMMAVLRATCTAIAHHHTTDAHEYGETHIHPSALPTIDTALKSVQRESPWAYDLAQLTLELKKGEFPKNVTPPALTRCDVSDEQARLETWLAFLIVRALRLADQRADFYAL</sequence>
<organism evidence="14 15">
    <name type="scientific">Dictyobacter arantiisoli</name>
    <dbReference type="NCBI Taxonomy" id="2014874"/>
    <lineage>
        <taxon>Bacteria</taxon>
        <taxon>Bacillati</taxon>
        <taxon>Chloroflexota</taxon>
        <taxon>Ktedonobacteria</taxon>
        <taxon>Ktedonobacterales</taxon>
        <taxon>Dictyobacteraceae</taxon>
        <taxon>Dictyobacter</taxon>
    </lineage>
</organism>
<comment type="similarity">
    <text evidence="2">In the central section; belongs to the CRISPR-associated helicase Cas3 family.</text>
</comment>
<keyword evidence="15" id="KW-1185">Reference proteome</keyword>
<dbReference type="InterPro" id="IPR006483">
    <property type="entry name" value="CRISPR-assoc_Cas3_HD"/>
</dbReference>
<accession>A0A5A5TJQ2</accession>
<dbReference type="Pfam" id="PF00270">
    <property type="entry name" value="DEAD"/>
    <property type="match status" value="1"/>
</dbReference>
<evidence type="ECO:0000256" key="6">
    <source>
        <dbReference type="ARBA" id="ARBA00022801"/>
    </source>
</evidence>
<gene>
    <name evidence="14" type="ORF">KDI_48130</name>
</gene>
<feature type="compositionally biased region" description="Basic and acidic residues" evidence="11">
    <location>
        <begin position="593"/>
        <end position="603"/>
    </location>
</feature>
<dbReference type="InterPro" id="IPR006474">
    <property type="entry name" value="Helicase_Cas3_CRISPR-ass_core"/>
</dbReference>
<dbReference type="RefSeq" id="WP_149404087.1">
    <property type="nucleotide sequence ID" value="NZ_BIXY01000101.1"/>
</dbReference>
<keyword evidence="6" id="KW-0378">Hydrolase</keyword>
<comment type="similarity">
    <text evidence="1">In the N-terminal section; belongs to the CRISPR-associated nuclease Cas3-HD family.</text>
</comment>
<feature type="domain" description="HD Cas3-type" evidence="13">
    <location>
        <begin position="605"/>
        <end position="857"/>
    </location>
</feature>
<dbReference type="InterPro" id="IPR038257">
    <property type="entry name" value="CRISPR-assoc_Cas3_HD_sf"/>
</dbReference>
<dbReference type="PROSITE" id="PS51192">
    <property type="entry name" value="HELICASE_ATP_BIND_1"/>
    <property type="match status" value="1"/>
</dbReference>
<dbReference type="OrthoDB" id="9810236at2"/>
<evidence type="ECO:0000256" key="8">
    <source>
        <dbReference type="ARBA" id="ARBA00022840"/>
    </source>
</evidence>
<evidence type="ECO:0000259" key="13">
    <source>
        <dbReference type="PROSITE" id="PS51643"/>
    </source>
</evidence>
<dbReference type="PROSITE" id="PS51643">
    <property type="entry name" value="HD_CAS3"/>
    <property type="match status" value="1"/>
</dbReference>
<dbReference type="AlphaFoldDB" id="A0A5A5TJQ2"/>
<keyword evidence="4" id="KW-0479">Metal-binding</keyword>
<evidence type="ECO:0000256" key="9">
    <source>
        <dbReference type="ARBA" id="ARBA00023118"/>
    </source>
</evidence>
<dbReference type="PANTHER" id="PTHR47959:SF16">
    <property type="entry name" value="CRISPR-ASSOCIATED NUCLEASE_HELICASE CAS3-RELATED"/>
    <property type="match status" value="1"/>
</dbReference>
<dbReference type="Pfam" id="PF22590">
    <property type="entry name" value="Cas3-like_C_2"/>
    <property type="match status" value="1"/>
</dbReference>
<dbReference type="GO" id="GO:0051607">
    <property type="term" value="P:defense response to virus"/>
    <property type="evidence" value="ECO:0007669"/>
    <property type="project" value="UniProtKB-KW"/>
</dbReference>